<evidence type="ECO:0000313" key="1">
    <source>
        <dbReference type="EMBL" id="KAK7936585.1"/>
    </source>
</evidence>
<gene>
    <name evidence="1" type="ORF">PG986_015023</name>
</gene>
<dbReference type="Gene3D" id="1.25.40.20">
    <property type="entry name" value="Ankyrin repeat-containing domain"/>
    <property type="match status" value="1"/>
</dbReference>
<organism evidence="1 2">
    <name type="scientific">Apiospora aurea</name>
    <dbReference type="NCBI Taxonomy" id="335848"/>
    <lineage>
        <taxon>Eukaryota</taxon>
        <taxon>Fungi</taxon>
        <taxon>Dikarya</taxon>
        <taxon>Ascomycota</taxon>
        <taxon>Pezizomycotina</taxon>
        <taxon>Sordariomycetes</taxon>
        <taxon>Xylariomycetidae</taxon>
        <taxon>Amphisphaeriales</taxon>
        <taxon>Apiosporaceae</taxon>
        <taxon>Apiospora</taxon>
    </lineage>
</organism>
<dbReference type="RefSeq" id="XP_066692334.1">
    <property type="nucleotide sequence ID" value="XM_066851245.1"/>
</dbReference>
<proteinExistence type="predicted"/>
<sequence length="302" mass="34160">MSFLSLPTEVFDEILVAGTLFDEPLVAAAFTGHGEVLRLFLDYKLQDPDRWNVWLAKNMVLKGAVEGNHVSTAKLALSLEPDVRDPDGEKLTAVFFGRLEYANDVEIFDLLYARARARHFLHRGLVPYYNDSPGFWSENCFPGPLCRAAKRGNLPLMRHLMKLGAATPELSGIATESPVKPGKNRLEGCVWCAARHGHAEAVVYLLNQRFPPREAWNAAVKYGNPQAFEILFEFVDKQSHQFGHDVMQCLDVARERGHDAIVQVLLRYGWHLLSKFDQWRLKDQATSQEPTIDTGNGQEWDI</sequence>
<evidence type="ECO:0008006" key="3">
    <source>
        <dbReference type="Google" id="ProtNLM"/>
    </source>
</evidence>
<reference evidence="1 2" key="1">
    <citation type="submission" date="2023-01" db="EMBL/GenBank/DDBJ databases">
        <title>Analysis of 21 Apiospora genomes using comparative genomics revels a genus with tremendous synthesis potential of carbohydrate active enzymes and secondary metabolites.</title>
        <authorList>
            <person name="Sorensen T."/>
        </authorList>
    </citation>
    <scope>NUCLEOTIDE SEQUENCE [LARGE SCALE GENOMIC DNA]</scope>
    <source>
        <strain evidence="1 2">CBS 24483</strain>
    </source>
</reference>
<comment type="caution">
    <text evidence="1">The sequence shown here is derived from an EMBL/GenBank/DDBJ whole genome shotgun (WGS) entry which is preliminary data.</text>
</comment>
<protein>
    <recommendedName>
        <fullName evidence="3">Ankyrin repeat protein</fullName>
    </recommendedName>
</protein>
<evidence type="ECO:0000313" key="2">
    <source>
        <dbReference type="Proteomes" id="UP001391051"/>
    </source>
</evidence>
<keyword evidence="2" id="KW-1185">Reference proteome</keyword>
<dbReference type="SMART" id="SM00248">
    <property type="entry name" value="ANK"/>
    <property type="match status" value="5"/>
</dbReference>
<dbReference type="EMBL" id="JAQQWE010000011">
    <property type="protein sequence ID" value="KAK7936585.1"/>
    <property type="molecule type" value="Genomic_DNA"/>
</dbReference>
<dbReference type="SUPFAM" id="SSF48403">
    <property type="entry name" value="Ankyrin repeat"/>
    <property type="match status" value="1"/>
</dbReference>
<dbReference type="Proteomes" id="UP001391051">
    <property type="component" value="Unassembled WGS sequence"/>
</dbReference>
<accession>A0ABR1PRC9</accession>
<name>A0ABR1PRC9_9PEZI</name>
<dbReference type="GeneID" id="92084307"/>
<dbReference type="InterPro" id="IPR036770">
    <property type="entry name" value="Ankyrin_rpt-contain_sf"/>
</dbReference>
<dbReference type="InterPro" id="IPR002110">
    <property type="entry name" value="Ankyrin_rpt"/>
</dbReference>